<proteinExistence type="predicted"/>
<reference evidence="1 2" key="1">
    <citation type="journal article" date="2022" name="New Phytol.">
        <title>Ecological generalism drives hyperdiversity of secondary metabolite gene clusters in xylarialean endophytes.</title>
        <authorList>
            <person name="Franco M.E.E."/>
            <person name="Wisecaver J.H."/>
            <person name="Arnold A.E."/>
            <person name="Ju Y.M."/>
            <person name="Slot J.C."/>
            <person name="Ahrendt S."/>
            <person name="Moore L.P."/>
            <person name="Eastman K.E."/>
            <person name="Scott K."/>
            <person name="Konkel Z."/>
            <person name="Mondo S.J."/>
            <person name="Kuo A."/>
            <person name="Hayes R.D."/>
            <person name="Haridas S."/>
            <person name="Andreopoulos B."/>
            <person name="Riley R."/>
            <person name="LaButti K."/>
            <person name="Pangilinan J."/>
            <person name="Lipzen A."/>
            <person name="Amirebrahimi M."/>
            <person name="Yan J."/>
            <person name="Adam C."/>
            <person name="Keymanesh K."/>
            <person name="Ng V."/>
            <person name="Louie K."/>
            <person name="Northen T."/>
            <person name="Drula E."/>
            <person name="Henrissat B."/>
            <person name="Hsieh H.M."/>
            <person name="Youens-Clark K."/>
            <person name="Lutzoni F."/>
            <person name="Miadlikowska J."/>
            <person name="Eastwood D.C."/>
            <person name="Hamelin R.C."/>
            <person name="Grigoriev I.V."/>
            <person name="U'Ren J.M."/>
        </authorList>
    </citation>
    <scope>NUCLEOTIDE SEQUENCE [LARGE SCALE GENOMIC DNA]</scope>
    <source>
        <strain evidence="1 2">ER1909</strain>
    </source>
</reference>
<sequence length="350" mass="40069">MATMMPTQHRHRSSAEYPLRQEDTDAIVRVAAYHRRDYDLAVIWFSPREHANIRLSIMTPFQRNSNSGLGSLDRLPLELLRNILLQLDMSSLFKFRQTNLPSRQTVDFLMEHRMVVSHGLNLFCALLRTRLGSRIPLLDFHRVLCTKTCAVCGEFGGFVYLLTWTRCCFKCLRYSAELRVEYLDPSQERLYLAKAKSVRPVTFKTLPGTYSMNQSECESRFTIISARQATIPPRPPLPGCPLAFPRPDPSIMLNFMASCALPYYDKRTGNIERGVSCAGCQLALEKGIIGPRPERWVFAGPDKIYAIDGYLEHFRWCEQSQLLWESSECGSRRPTGLPGVAQRGGYFKER</sequence>
<evidence type="ECO:0000313" key="1">
    <source>
        <dbReference type="EMBL" id="KAI6082224.1"/>
    </source>
</evidence>
<evidence type="ECO:0000313" key="2">
    <source>
        <dbReference type="Proteomes" id="UP001497680"/>
    </source>
</evidence>
<accession>A0ACC0CP72</accession>
<organism evidence="1 2">
    <name type="scientific">Hypoxylon rubiginosum</name>
    <dbReference type="NCBI Taxonomy" id="110542"/>
    <lineage>
        <taxon>Eukaryota</taxon>
        <taxon>Fungi</taxon>
        <taxon>Dikarya</taxon>
        <taxon>Ascomycota</taxon>
        <taxon>Pezizomycotina</taxon>
        <taxon>Sordariomycetes</taxon>
        <taxon>Xylariomycetidae</taxon>
        <taxon>Xylariales</taxon>
        <taxon>Hypoxylaceae</taxon>
        <taxon>Hypoxylon</taxon>
    </lineage>
</organism>
<keyword evidence="2" id="KW-1185">Reference proteome</keyword>
<comment type="caution">
    <text evidence="1">The sequence shown here is derived from an EMBL/GenBank/DDBJ whole genome shotgun (WGS) entry which is preliminary data.</text>
</comment>
<dbReference type="EMBL" id="MU394375">
    <property type="protein sequence ID" value="KAI6082224.1"/>
    <property type="molecule type" value="Genomic_DNA"/>
</dbReference>
<gene>
    <name evidence="1" type="ORF">F4821DRAFT_218265</name>
</gene>
<name>A0ACC0CP72_9PEZI</name>
<protein>
    <submittedName>
        <fullName evidence="1">Uncharacterized protein</fullName>
    </submittedName>
</protein>
<dbReference type="Proteomes" id="UP001497680">
    <property type="component" value="Unassembled WGS sequence"/>
</dbReference>